<keyword evidence="4 9" id="KW-0812">Transmembrane</keyword>
<reference evidence="12 13" key="1">
    <citation type="journal article" date="2024" name="Proc. Natl. Acad. Sci. U.S.A.">
        <title>The genetic regulatory architecture and epigenomic basis for age-related changes in rattlesnake venom.</title>
        <authorList>
            <person name="Hogan M.P."/>
            <person name="Holding M.L."/>
            <person name="Nystrom G.S."/>
            <person name="Colston T.J."/>
            <person name="Bartlett D.A."/>
            <person name="Mason A.J."/>
            <person name="Ellsworth S.A."/>
            <person name="Rautsaw R.M."/>
            <person name="Lawrence K.C."/>
            <person name="Strickland J.L."/>
            <person name="He B."/>
            <person name="Fraser P."/>
            <person name="Margres M.J."/>
            <person name="Gilbert D.M."/>
            <person name="Gibbs H.L."/>
            <person name="Parkinson C.L."/>
            <person name="Rokyta D.R."/>
        </authorList>
    </citation>
    <scope>NUCLEOTIDE SEQUENCE [LARGE SCALE GENOMIC DNA]</scope>
    <source>
        <strain evidence="12">DRR0105</strain>
    </source>
</reference>
<feature type="transmembrane region" description="Helical" evidence="10">
    <location>
        <begin position="203"/>
        <end position="224"/>
    </location>
</feature>
<keyword evidence="13" id="KW-1185">Reference proteome</keyword>
<keyword evidence="9 12" id="KW-0675">Receptor</keyword>
<dbReference type="InterPro" id="IPR000276">
    <property type="entry name" value="GPCR_Rhodpsn"/>
</dbReference>
<comment type="caution">
    <text evidence="12">The sequence shown here is derived from an EMBL/GenBank/DDBJ whole genome shotgun (WGS) entry which is preliminary data.</text>
</comment>
<comment type="subcellular location">
    <subcellularLocation>
        <location evidence="1 10">Cell membrane</location>
        <topology evidence="1 10">Multi-pass membrane protein</topology>
    </subcellularLocation>
</comment>
<dbReference type="PROSITE" id="PS50262">
    <property type="entry name" value="G_PROTEIN_RECEP_F1_2"/>
    <property type="match status" value="1"/>
</dbReference>
<evidence type="ECO:0000256" key="2">
    <source>
        <dbReference type="ARBA" id="ARBA00022475"/>
    </source>
</evidence>
<evidence type="ECO:0000256" key="8">
    <source>
        <dbReference type="ARBA" id="ARBA00023224"/>
    </source>
</evidence>
<evidence type="ECO:0000313" key="12">
    <source>
        <dbReference type="EMBL" id="KAK9405930.1"/>
    </source>
</evidence>
<protein>
    <recommendedName>
        <fullName evidence="10">Olfactory receptor</fullName>
    </recommendedName>
</protein>
<evidence type="ECO:0000256" key="1">
    <source>
        <dbReference type="ARBA" id="ARBA00004651"/>
    </source>
</evidence>
<evidence type="ECO:0000313" key="13">
    <source>
        <dbReference type="Proteomes" id="UP001474421"/>
    </source>
</evidence>
<dbReference type="PRINTS" id="PR00237">
    <property type="entry name" value="GPCRRHODOPSN"/>
</dbReference>
<dbReference type="Gene3D" id="1.20.1070.10">
    <property type="entry name" value="Rhodopsin 7-helix transmembrane proteins"/>
    <property type="match status" value="1"/>
</dbReference>
<dbReference type="GO" id="GO:0005886">
    <property type="term" value="C:plasma membrane"/>
    <property type="evidence" value="ECO:0007669"/>
    <property type="project" value="UniProtKB-SubCell"/>
</dbReference>
<keyword evidence="9" id="KW-0297">G-protein coupled receptor</keyword>
<keyword evidence="2 10" id="KW-1003">Cell membrane</keyword>
<gene>
    <name evidence="12" type="ORF">NXF25_004704</name>
</gene>
<keyword evidence="5 10" id="KW-0552">Olfaction</keyword>
<keyword evidence="3 10" id="KW-0716">Sensory transduction</keyword>
<feature type="transmembrane region" description="Helical" evidence="10">
    <location>
        <begin position="25"/>
        <end position="47"/>
    </location>
</feature>
<dbReference type="PRINTS" id="PR00245">
    <property type="entry name" value="OLFACTORYR"/>
</dbReference>
<name>A0AAW1BW35_CROAD</name>
<comment type="similarity">
    <text evidence="9">Belongs to the G-protein coupled receptor 1 family.</text>
</comment>
<feature type="transmembrane region" description="Helical" evidence="10">
    <location>
        <begin position="270"/>
        <end position="291"/>
    </location>
</feature>
<feature type="transmembrane region" description="Helical" evidence="10">
    <location>
        <begin position="91"/>
        <end position="117"/>
    </location>
</feature>
<dbReference type="InterPro" id="IPR017452">
    <property type="entry name" value="GPCR_Rhodpsn_7TM"/>
</dbReference>
<dbReference type="InterPro" id="IPR000725">
    <property type="entry name" value="Olfact_rcpt"/>
</dbReference>
<feature type="transmembrane region" description="Helical" evidence="10">
    <location>
        <begin position="236"/>
        <end position="258"/>
    </location>
</feature>
<dbReference type="SMART" id="SM01381">
    <property type="entry name" value="7TM_GPCR_Srsx"/>
    <property type="match status" value="1"/>
</dbReference>
<evidence type="ECO:0000256" key="4">
    <source>
        <dbReference type="ARBA" id="ARBA00022692"/>
    </source>
</evidence>
<evidence type="ECO:0000256" key="7">
    <source>
        <dbReference type="ARBA" id="ARBA00023136"/>
    </source>
</evidence>
<dbReference type="EMBL" id="JAOTOJ010000002">
    <property type="protein sequence ID" value="KAK9405930.1"/>
    <property type="molecule type" value="Genomic_DNA"/>
</dbReference>
<feature type="domain" description="G-protein coupled receptors family 1 profile" evidence="11">
    <location>
        <begin position="40"/>
        <end position="289"/>
    </location>
</feature>
<dbReference type="AlphaFoldDB" id="A0AAW1BW35"/>
<keyword evidence="8 9" id="KW-0807">Transducer</keyword>
<proteinExistence type="inferred from homology"/>
<evidence type="ECO:0000256" key="6">
    <source>
        <dbReference type="ARBA" id="ARBA00022989"/>
    </source>
</evidence>
<evidence type="ECO:0000256" key="9">
    <source>
        <dbReference type="RuleBase" id="RU000688"/>
    </source>
</evidence>
<feature type="transmembrane region" description="Helical" evidence="10">
    <location>
        <begin position="138"/>
        <end position="163"/>
    </location>
</feature>
<evidence type="ECO:0000259" key="11">
    <source>
        <dbReference type="PROSITE" id="PS50262"/>
    </source>
</evidence>
<dbReference type="PROSITE" id="PS00237">
    <property type="entry name" value="G_PROTEIN_RECEP_F1_1"/>
    <property type="match status" value="1"/>
</dbReference>
<dbReference type="PANTHER" id="PTHR26453">
    <property type="entry name" value="OLFACTORY RECEPTOR"/>
    <property type="match status" value="1"/>
</dbReference>
<dbReference type="GO" id="GO:0004930">
    <property type="term" value="F:G protein-coupled receptor activity"/>
    <property type="evidence" value="ECO:0007669"/>
    <property type="project" value="UniProtKB-KW"/>
</dbReference>
<sequence length="313" mass="35390">MREGNITSWREFLLVGLLHQWSPTLFLWGLLFMFLIALMGNCLLIILIKTDSGLHTPMYFFLSQLAFMDLCQVLSIVPQVLVSFVTKRYTISLYGCVIQISITLLLGGAECLILATMSYDRYVAICKPLQYPILMRRSVCNMMSMAAWFWSTVQALTCSLYVLPLPYCKSNVINHYMCDYPALIQLSCSDNSAFERTTYAGNFLVLLIPISVILTSYVAILLQVVRVRSSERSHKALGTCMSHLCVVGIFYTTSLATYMKPASSYSPQEAMINTLFFTIIPAMTNPFIYSLRNRDVLDALKKIFGKPNLLLVT</sequence>
<feature type="transmembrane region" description="Helical" evidence="10">
    <location>
        <begin position="59"/>
        <end position="85"/>
    </location>
</feature>
<dbReference type="Pfam" id="PF13853">
    <property type="entry name" value="7tm_4"/>
    <property type="match status" value="1"/>
</dbReference>
<evidence type="ECO:0000256" key="5">
    <source>
        <dbReference type="ARBA" id="ARBA00022725"/>
    </source>
</evidence>
<dbReference type="SUPFAM" id="SSF81321">
    <property type="entry name" value="Family A G protein-coupled receptor-like"/>
    <property type="match status" value="1"/>
</dbReference>
<dbReference type="GO" id="GO:0004984">
    <property type="term" value="F:olfactory receptor activity"/>
    <property type="evidence" value="ECO:0007669"/>
    <property type="project" value="InterPro"/>
</dbReference>
<keyword evidence="7 10" id="KW-0472">Membrane</keyword>
<dbReference type="Proteomes" id="UP001474421">
    <property type="component" value="Unassembled WGS sequence"/>
</dbReference>
<evidence type="ECO:0000256" key="3">
    <source>
        <dbReference type="ARBA" id="ARBA00022606"/>
    </source>
</evidence>
<dbReference type="FunFam" id="1.20.1070.10:FF:000008">
    <property type="entry name" value="Olfactory receptor"/>
    <property type="match status" value="1"/>
</dbReference>
<organism evidence="12 13">
    <name type="scientific">Crotalus adamanteus</name>
    <name type="common">Eastern diamondback rattlesnake</name>
    <dbReference type="NCBI Taxonomy" id="8729"/>
    <lineage>
        <taxon>Eukaryota</taxon>
        <taxon>Metazoa</taxon>
        <taxon>Chordata</taxon>
        <taxon>Craniata</taxon>
        <taxon>Vertebrata</taxon>
        <taxon>Euteleostomi</taxon>
        <taxon>Lepidosauria</taxon>
        <taxon>Squamata</taxon>
        <taxon>Bifurcata</taxon>
        <taxon>Unidentata</taxon>
        <taxon>Episquamata</taxon>
        <taxon>Toxicofera</taxon>
        <taxon>Serpentes</taxon>
        <taxon>Colubroidea</taxon>
        <taxon>Viperidae</taxon>
        <taxon>Crotalinae</taxon>
        <taxon>Crotalus</taxon>
    </lineage>
</organism>
<accession>A0AAW1BW35</accession>
<keyword evidence="6 10" id="KW-1133">Transmembrane helix</keyword>
<evidence type="ECO:0000256" key="10">
    <source>
        <dbReference type="RuleBase" id="RU363047"/>
    </source>
</evidence>